<keyword evidence="3" id="KW-0687">Ribonucleoprotein</keyword>
<dbReference type="PANTHER" id="PTHR11524:SF16">
    <property type="entry name" value="LARGE RIBOSOMAL SUBUNIT PROTEIN UL30"/>
    <property type="match status" value="1"/>
</dbReference>
<feature type="coiled-coil region" evidence="4">
    <location>
        <begin position="91"/>
        <end position="129"/>
    </location>
</feature>
<dbReference type="InterPro" id="IPR012988">
    <property type="entry name" value="Ribosomal_uL30_N_euk"/>
</dbReference>
<dbReference type="eggNOG" id="KOG3184">
    <property type="taxonomic scope" value="Eukaryota"/>
</dbReference>
<dbReference type="SUPFAM" id="SSF55129">
    <property type="entry name" value="Ribosomal protein L30p/L7e"/>
    <property type="match status" value="1"/>
</dbReference>
<reference evidence="7 8" key="1">
    <citation type="submission" date="2011-10" db="EMBL/GenBank/DDBJ databases">
        <authorList>
            <person name="Genoscope - CEA"/>
        </authorList>
    </citation>
    <scope>NUCLEOTIDE SEQUENCE [LARGE SCALE GENOMIC DNA]</scope>
    <source>
        <strain evidence="7 8">RCC 1105</strain>
    </source>
</reference>
<dbReference type="RefSeq" id="XP_007509794.1">
    <property type="nucleotide sequence ID" value="XM_007509732.1"/>
</dbReference>
<keyword evidence="8" id="KW-1185">Reference proteome</keyword>
<evidence type="ECO:0000259" key="6">
    <source>
        <dbReference type="Pfam" id="PF08079"/>
    </source>
</evidence>
<dbReference type="EMBL" id="FO082267">
    <property type="protein sequence ID" value="CCO18909.1"/>
    <property type="molecule type" value="Genomic_DNA"/>
</dbReference>
<dbReference type="GO" id="GO:0022625">
    <property type="term" value="C:cytosolic large ribosomal subunit"/>
    <property type="evidence" value="ECO:0007669"/>
    <property type="project" value="TreeGrafter"/>
</dbReference>
<dbReference type="InterPro" id="IPR035808">
    <property type="entry name" value="Ribosomal_uL30_euk_arc"/>
</dbReference>
<dbReference type="InterPro" id="IPR039699">
    <property type="entry name" value="Ribosomal_uL30"/>
</dbReference>
<dbReference type="CDD" id="cd01657">
    <property type="entry name" value="Ribosomal_L7_archeal_euk"/>
    <property type="match status" value="1"/>
</dbReference>
<evidence type="ECO:0000256" key="2">
    <source>
        <dbReference type="ARBA" id="ARBA00022980"/>
    </source>
</evidence>
<gene>
    <name evidence="7" type="ordered locus">Bathy12g02790</name>
</gene>
<dbReference type="KEGG" id="bpg:Bathy12g02790"/>
<protein>
    <submittedName>
        <fullName evidence="7">60S ribosomal protein L7</fullName>
    </submittedName>
</protein>
<dbReference type="Proteomes" id="UP000198341">
    <property type="component" value="Chromosome 12"/>
</dbReference>
<dbReference type="GO" id="GO:0003723">
    <property type="term" value="F:RNA binding"/>
    <property type="evidence" value="ECO:0007669"/>
    <property type="project" value="InterPro"/>
</dbReference>
<keyword evidence="4" id="KW-0175">Coiled coil</keyword>
<dbReference type="Gene3D" id="3.30.1390.20">
    <property type="entry name" value="Ribosomal protein L30, ferredoxin-like fold domain"/>
    <property type="match status" value="2"/>
</dbReference>
<dbReference type="NCBIfam" id="TIGR01310">
    <property type="entry name" value="uL30_euk"/>
    <property type="match status" value="1"/>
</dbReference>
<evidence type="ECO:0000313" key="8">
    <source>
        <dbReference type="Proteomes" id="UP000198341"/>
    </source>
</evidence>
<dbReference type="STRING" id="41875.K8ELS9"/>
<keyword evidence="2 7" id="KW-0689">Ribosomal protein</keyword>
<evidence type="ECO:0000259" key="5">
    <source>
        <dbReference type="Pfam" id="PF00327"/>
    </source>
</evidence>
<dbReference type="PANTHER" id="PTHR11524">
    <property type="entry name" value="60S RIBOSOMAL PROTEIN L7"/>
    <property type="match status" value="1"/>
</dbReference>
<proteinExistence type="inferred from homology"/>
<evidence type="ECO:0000256" key="4">
    <source>
        <dbReference type="SAM" id="Coils"/>
    </source>
</evidence>
<evidence type="ECO:0000256" key="3">
    <source>
        <dbReference type="ARBA" id="ARBA00023274"/>
    </source>
</evidence>
<feature type="domain" description="Large ribosomal subunit protein uL30 N-terminal eukaryotes" evidence="6">
    <location>
        <begin position="66"/>
        <end position="136"/>
    </location>
</feature>
<dbReference type="OrthoDB" id="28644at2759"/>
<dbReference type="InterPro" id="IPR036919">
    <property type="entry name" value="Ribo_uL30_ferredoxin-like_sf"/>
</dbReference>
<dbReference type="InterPro" id="IPR016082">
    <property type="entry name" value="Ribosomal_uL30_ferredoxin-like"/>
</dbReference>
<dbReference type="FunFam" id="3.30.1390.20:FF:000002">
    <property type="entry name" value="60S ribosomal protein L7"/>
    <property type="match status" value="1"/>
</dbReference>
<dbReference type="Pfam" id="PF00327">
    <property type="entry name" value="Ribosomal_L30"/>
    <property type="match status" value="1"/>
</dbReference>
<accession>K8ELS9</accession>
<dbReference type="InterPro" id="IPR005998">
    <property type="entry name" value="Ribosomal_uL30_euk"/>
</dbReference>
<dbReference type="Pfam" id="PF08079">
    <property type="entry name" value="Ribosomal_L30_N"/>
    <property type="match status" value="1"/>
</dbReference>
<dbReference type="FunFam" id="3.30.1390.20:FF:000003">
    <property type="entry name" value="60S ribosomal protein L7"/>
    <property type="match status" value="1"/>
</dbReference>
<dbReference type="AlphaFoldDB" id="K8ELS9"/>
<dbReference type="GO" id="GO:0000463">
    <property type="term" value="P:maturation of LSU-rRNA from tricistronic rRNA transcript (SSU-rRNA, 5.8S rRNA, LSU-rRNA)"/>
    <property type="evidence" value="ECO:0007669"/>
    <property type="project" value="TreeGrafter"/>
</dbReference>
<dbReference type="GO" id="GO:0003735">
    <property type="term" value="F:structural constituent of ribosome"/>
    <property type="evidence" value="ECO:0007669"/>
    <property type="project" value="TreeGrafter"/>
</dbReference>
<name>K8ELS9_9CHLO</name>
<dbReference type="GeneID" id="19012370"/>
<comment type="similarity">
    <text evidence="1">Belongs to the universal ribosomal protein uL30 family.</text>
</comment>
<feature type="domain" description="Large ribosomal subunit protein uL30-like ferredoxin-like fold" evidence="5">
    <location>
        <begin position="141"/>
        <end position="191"/>
    </location>
</feature>
<sequence>MEPLHRPNRVREDIPSCFERRKIIGNFCSRIRFITREKSTQHQVHAFTYVLSRSSFFIRNKQVAAPESVLKRRKRDEQWAAQKAKADAESKKAQEKKREEVFKRAEKYVKEYESQEKDLIRLKREARAKGGFYVEPEQKLIFVMRLRGLNDMHPKTRHILQLLRLRQIHNGVFMKVNKATVNALRKVEPYIMWGYPNLKTVKDLIYKRGHGKVNKQRIPLTDNSVVEKVLGDKGIICVEDLIHEIYTVGPNFKECANFLWPMKLSAPLGGMTRKRNHYIEGGMAGNREENINALVRSMN</sequence>
<evidence type="ECO:0000256" key="1">
    <source>
        <dbReference type="ARBA" id="ARBA00007594"/>
    </source>
</evidence>
<organism evidence="7 8">
    <name type="scientific">Bathycoccus prasinos</name>
    <dbReference type="NCBI Taxonomy" id="41875"/>
    <lineage>
        <taxon>Eukaryota</taxon>
        <taxon>Viridiplantae</taxon>
        <taxon>Chlorophyta</taxon>
        <taxon>Mamiellophyceae</taxon>
        <taxon>Mamiellales</taxon>
        <taxon>Bathycoccaceae</taxon>
        <taxon>Bathycoccus</taxon>
    </lineage>
</organism>
<evidence type="ECO:0000313" key="7">
    <source>
        <dbReference type="EMBL" id="CCO18909.1"/>
    </source>
</evidence>